<evidence type="ECO:0000313" key="2">
    <source>
        <dbReference type="EMBL" id="EFX78448.1"/>
    </source>
</evidence>
<dbReference type="KEGG" id="dpx:DAPPUDRAFT_246201"/>
<reference evidence="2 3" key="1">
    <citation type="journal article" date="2011" name="Science">
        <title>The ecoresponsive genome of Daphnia pulex.</title>
        <authorList>
            <person name="Colbourne J.K."/>
            <person name="Pfrender M.E."/>
            <person name="Gilbert D."/>
            <person name="Thomas W.K."/>
            <person name="Tucker A."/>
            <person name="Oakley T.H."/>
            <person name="Tokishita S."/>
            <person name="Aerts A."/>
            <person name="Arnold G.J."/>
            <person name="Basu M.K."/>
            <person name="Bauer D.J."/>
            <person name="Caceres C.E."/>
            <person name="Carmel L."/>
            <person name="Casola C."/>
            <person name="Choi J.H."/>
            <person name="Detter J.C."/>
            <person name="Dong Q."/>
            <person name="Dusheyko S."/>
            <person name="Eads B.D."/>
            <person name="Frohlich T."/>
            <person name="Geiler-Samerotte K.A."/>
            <person name="Gerlach D."/>
            <person name="Hatcher P."/>
            <person name="Jogdeo S."/>
            <person name="Krijgsveld J."/>
            <person name="Kriventseva E.V."/>
            <person name="Kultz D."/>
            <person name="Laforsch C."/>
            <person name="Lindquist E."/>
            <person name="Lopez J."/>
            <person name="Manak J.R."/>
            <person name="Muller J."/>
            <person name="Pangilinan J."/>
            <person name="Patwardhan R.P."/>
            <person name="Pitluck S."/>
            <person name="Pritham E.J."/>
            <person name="Rechtsteiner A."/>
            <person name="Rho M."/>
            <person name="Rogozin I.B."/>
            <person name="Sakarya O."/>
            <person name="Salamov A."/>
            <person name="Schaack S."/>
            <person name="Shapiro H."/>
            <person name="Shiga Y."/>
            <person name="Skalitzky C."/>
            <person name="Smith Z."/>
            <person name="Souvorov A."/>
            <person name="Sung W."/>
            <person name="Tang Z."/>
            <person name="Tsuchiya D."/>
            <person name="Tu H."/>
            <person name="Vos H."/>
            <person name="Wang M."/>
            <person name="Wolf Y.I."/>
            <person name="Yamagata H."/>
            <person name="Yamada T."/>
            <person name="Ye Y."/>
            <person name="Shaw J.R."/>
            <person name="Andrews J."/>
            <person name="Crease T.J."/>
            <person name="Tang H."/>
            <person name="Lucas S.M."/>
            <person name="Robertson H.M."/>
            <person name="Bork P."/>
            <person name="Koonin E.V."/>
            <person name="Zdobnov E.M."/>
            <person name="Grigoriev I.V."/>
            <person name="Lynch M."/>
            <person name="Boore J.L."/>
        </authorList>
    </citation>
    <scope>NUCLEOTIDE SEQUENCE [LARGE SCALE GENOMIC DNA]</scope>
</reference>
<gene>
    <name evidence="2" type="ORF">DAPPUDRAFT_246201</name>
</gene>
<dbReference type="InParanoid" id="E9GPV5"/>
<proteinExistence type="predicted"/>
<name>E9GPV5_DAPPU</name>
<dbReference type="OrthoDB" id="8190635at2759"/>
<keyword evidence="3" id="KW-1185">Reference proteome</keyword>
<dbReference type="PANTHER" id="PTHR39960:SF1">
    <property type="entry name" value="LD34147P"/>
    <property type="match status" value="1"/>
</dbReference>
<dbReference type="EMBL" id="GL732557">
    <property type="protein sequence ID" value="EFX78448.1"/>
    <property type="molecule type" value="Genomic_DNA"/>
</dbReference>
<protein>
    <submittedName>
        <fullName evidence="2">Uncharacterized protein</fullName>
    </submittedName>
</protein>
<evidence type="ECO:0000313" key="3">
    <source>
        <dbReference type="Proteomes" id="UP000000305"/>
    </source>
</evidence>
<evidence type="ECO:0000256" key="1">
    <source>
        <dbReference type="SAM" id="MobiDB-lite"/>
    </source>
</evidence>
<feature type="compositionally biased region" description="Low complexity" evidence="1">
    <location>
        <begin position="73"/>
        <end position="88"/>
    </location>
</feature>
<dbReference type="PANTHER" id="PTHR39960">
    <property type="entry name" value="LD34147P"/>
    <property type="match status" value="1"/>
</dbReference>
<accession>E9GPV5</accession>
<dbReference type="Proteomes" id="UP000000305">
    <property type="component" value="Unassembled WGS sequence"/>
</dbReference>
<sequence>MPPHWAHRRAFCAGSHPPAANCESKAKCLNCQEDLHLTGSPLCPAYISHLNALKFARANNVSMFEAKQRLSTRRSSTQTPPSASGPAAPSAIELAYQKEIDSLHLKVKLLDSTLSQLVVDIQPLFTLKSNVEKIVDSFPAIHEKIETLSGVPGAIQGLQNQFAEMATFIKSSAVTGRANEVDDNLNYLLGRLSLVVHDSNQFVCSLC</sequence>
<dbReference type="HOGENOM" id="CLU_1327569_0_0_1"/>
<organism evidence="2 3">
    <name type="scientific">Daphnia pulex</name>
    <name type="common">Water flea</name>
    <dbReference type="NCBI Taxonomy" id="6669"/>
    <lineage>
        <taxon>Eukaryota</taxon>
        <taxon>Metazoa</taxon>
        <taxon>Ecdysozoa</taxon>
        <taxon>Arthropoda</taxon>
        <taxon>Crustacea</taxon>
        <taxon>Branchiopoda</taxon>
        <taxon>Diplostraca</taxon>
        <taxon>Cladocera</taxon>
        <taxon>Anomopoda</taxon>
        <taxon>Daphniidae</taxon>
        <taxon>Daphnia</taxon>
    </lineage>
</organism>
<dbReference type="AlphaFoldDB" id="E9GPV5"/>
<feature type="region of interest" description="Disordered" evidence="1">
    <location>
        <begin position="67"/>
        <end position="88"/>
    </location>
</feature>